<protein>
    <submittedName>
        <fullName evidence="2">Uncharacterized protein</fullName>
    </submittedName>
</protein>
<evidence type="ECO:0000313" key="2">
    <source>
        <dbReference type="EMBL" id="KAH7025867.1"/>
    </source>
</evidence>
<sequence length="77" mass="8283">MDMPQRSTSSSSSASNSTMQPSPSQSYVPAPSPPMGQQSSGTDMFLRDFNLVAEAAKRAQMAVMMRDLDDFCISSEA</sequence>
<evidence type="ECO:0000256" key="1">
    <source>
        <dbReference type="SAM" id="MobiDB-lite"/>
    </source>
</evidence>
<keyword evidence="3" id="KW-1185">Reference proteome</keyword>
<name>A0A9P8Y2A1_9PEZI</name>
<dbReference type="RefSeq" id="XP_046009084.1">
    <property type="nucleotide sequence ID" value="XM_046159151.1"/>
</dbReference>
<evidence type="ECO:0000313" key="3">
    <source>
        <dbReference type="Proteomes" id="UP000756346"/>
    </source>
</evidence>
<proteinExistence type="predicted"/>
<dbReference type="OrthoDB" id="4157208at2759"/>
<feature type="compositionally biased region" description="Low complexity" evidence="1">
    <location>
        <begin position="7"/>
        <end position="24"/>
    </location>
</feature>
<dbReference type="AlphaFoldDB" id="A0A9P8Y2A1"/>
<comment type="caution">
    <text evidence="2">The sequence shown here is derived from an EMBL/GenBank/DDBJ whole genome shotgun (WGS) entry which is preliminary data.</text>
</comment>
<dbReference type="EMBL" id="JAGTJQ010000008">
    <property type="protein sequence ID" value="KAH7025867.1"/>
    <property type="molecule type" value="Genomic_DNA"/>
</dbReference>
<feature type="region of interest" description="Disordered" evidence="1">
    <location>
        <begin position="1"/>
        <end position="42"/>
    </location>
</feature>
<accession>A0A9P8Y2A1</accession>
<dbReference type="Proteomes" id="UP000756346">
    <property type="component" value="Unassembled WGS sequence"/>
</dbReference>
<gene>
    <name evidence="2" type="ORF">B0I36DRAFT_365518</name>
</gene>
<reference evidence="2" key="1">
    <citation type="journal article" date="2021" name="Nat. Commun.">
        <title>Genetic determinants of endophytism in the Arabidopsis root mycobiome.</title>
        <authorList>
            <person name="Mesny F."/>
            <person name="Miyauchi S."/>
            <person name="Thiergart T."/>
            <person name="Pickel B."/>
            <person name="Atanasova L."/>
            <person name="Karlsson M."/>
            <person name="Huettel B."/>
            <person name="Barry K.W."/>
            <person name="Haridas S."/>
            <person name="Chen C."/>
            <person name="Bauer D."/>
            <person name="Andreopoulos W."/>
            <person name="Pangilinan J."/>
            <person name="LaButti K."/>
            <person name="Riley R."/>
            <person name="Lipzen A."/>
            <person name="Clum A."/>
            <person name="Drula E."/>
            <person name="Henrissat B."/>
            <person name="Kohler A."/>
            <person name="Grigoriev I.V."/>
            <person name="Martin F.M."/>
            <person name="Hacquard S."/>
        </authorList>
    </citation>
    <scope>NUCLEOTIDE SEQUENCE</scope>
    <source>
        <strain evidence="2">MPI-CAGE-CH-0230</strain>
    </source>
</reference>
<dbReference type="GeneID" id="70188697"/>
<organism evidence="2 3">
    <name type="scientific">Microdochium trichocladiopsis</name>
    <dbReference type="NCBI Taxonomy" id="1682393"/>
    <lineage>
        <taxon>Eukaryota</taxon>
        <taxon>Fungi</taxon>
        <taxon>Dikarya</taxon>
        <taxon>Ascomycota</taxon>
        <taxon>Pezizomycotina</taxon>
        <taxon>Sordariomycetes</taxon>
        <taxon>Xylariomycetidae</taxon>
        <taxon>Xylariales</taxon>
        <taxon>Microdochiaceae</taxon>
        <taxon>Microdochium</taxon>
    </lineage>
</organism>